<name>A0AAW1N8L7_SAPOF</name>
<feature type="chain" id="PRO_5043620823" description="Expansin-like EG45 domain-containing protein" evidence="3">
    <location>
        <begin position="32"/>
        <end position="210"/>
    </location>
</feature>
<keyword evidence="6" id="KW-1185">Reference proteome</keyword>
<keyword evidence="2" id="KW-0964">Secreted</keyword>
<dbReference type="CDD" id="cd22275">
    <property type="entry name" value="DPBB_EXPB_N"/>
    <property type="match status" value="1"/>
</dbReference>
<dbReference type="GO" id="GO:0005576">
    <property type="term" value="C:extracellular region"/>
    <property type="evidence" value="ECO:0007669"/>
    <property type="project" value="UniProtKB-SubCell"/>
</dbReference>
<comment type="caution">
    <text evidence="5">The sequence shown here is derived from an EMBL/GenBank/DDBJ whole genome shotgun (WGS) entry which is preliminary data.</text>
</comment>
<dbReference type="PANTHER" id="PTHR31692:SF56">
    <property type="entry name" value="EXPANSIN-B2-RELATED"/>
    <property type="match status" value="1"/>
</dbReference>
<dbReference type="InterPro" id="IPR009009">
    <property type="entry name" value="RlpA-like_DPBB"/>
</dbReference>
<evidence type="ECO:0000313" key="5">
    <source>
        <dbReference type="EMBL" id="KAK9757809.1"/>
    </source>
</evidence>
<evidence type="ECO:0000259" key="4">
    <source>
        <dbReference type="PROSITE" id="PS50842"/>
    </source>
</evidence>
<proteinExistence type="predicted"/>
<feature type="domain" description="Expansin-like EG45" evidence="4">
    <location>
        <begin position="70"/>
        <end position="178"/>
    </location>
</feature>
<dbReference type="PANTHER" id="PTHR31692">
    <property type="entry name" value="EXPANSIN-B3"/>
    <property type="match status" value="1"/>
</dbReference>
<comment type="subcellular location">
    <subcellularLocation>
        <location evidence="1">Secreted</location>
    </subcellularLocation>
</comment>
<dbReference type="EMBL" id="JBDFQZ010000001">
    <property type="protein sequence ID" value="KAK9757809.1"/>
    <property type="molecule type" value="Genomic_DNA"/>
</dbReference>
<accession>A0AAW1N8L7</accession>
<keyword evidence="3" id="KW-0732">Signal</keyword>
<evidence type="ECO:0000313" key="6">
    <source>
        <dbReference type="Proteomes" id="UP001443914"/>
    </source>
</evidence>
<dbReference type="AlphaFoldDB" id="A0AAW1N8L7"/>
<dbReference type="InterPro" id="IPR005795">
    <property type="entry name" value="LolPI"/>
</dbReference>
<dbReference type="PRINTS" id="PR01225">
    <property type="entry name" value="EXPANSNFAMLY"/>
</dbReference>
<evidence type="ECO:0000256" key="2">
    <source>
        <dbReference type="ARBA" id="ARBA00022525"/>
    </source>
</evidence>
<dbReference type="Gene3D" id="2.40.40.10">
    <property type="entry name" value="RlpA-like domain"/>
    <property type="match status" value="1"/>
</dbReference>
<evidence type="ECO:0000256" key="3">
    <source>
        <dbReference type="SAM" id="SignalP"/>
    </source>
</evidence>
<dbReference type="SMART" id="SM00837">
    <property type="entry name" value="DPBB_1"/>
    <property type="match status" value="1"/>
</dbReference>
<dbReference type="InterPro" id="IPR007112">
    <property type="entry name" value="Expansin/allergen_DPBB_dom"/>
</dbReference>
<dbReference type="InterPro" id="IPR036908">
    <property type="entry name" value="RlpA-like_sf"/>
</dbReference>
<organism evidence="5 6">
    <name type="scientific">Saponaria officinalis</name>
    <name type="common">Common soapwort</name>
    <name type="synonym">Lychnis saponaria</name>
    <dbReference type="NCBI Taxonomy" id="3572"/>
    <lineage>
        <taxon>Eukaryota</taxon>
        <taxon>Viridiplantae</taxon>
        <taxon>Streptophyta</taxon>
        <taxon>Embryophyta</taxon>
        <taxon>Tracheophyta</taxon>
        <taxon>Spermatophyta</taxon>
        <taxon>Magnoliopsida</taxon>
        <taxon>eudicotyledons</taxon>
        <taxon>Gunneridae</taxon>
        <taxon>Pentapetalae</taxon>
        <taxon>Caryophyllales</taxon>
        <taxon>Caryophyllaceae</taxon>
        <taxon>Caryophylleae</taxon>
        <taxon>Saponaria</taxon>
    </lineage>
</organism>
<feature type="signal peptide" evidence="3">
    <location>
        <begin position="1"/>
        <end position="31"/>
    </location>
</feature>
<dbReference type="PROSITE" id="PS50842">
    <property type="entry name" value="EXPANSIN_EG45"/>
    <property type="match status" value="1"/>
</dbReference>
<dbReference type="InterPro" id="IPR007118">
    <property type="entry name" value="Expan_Lol_pI"/>
</dbReference>
<gene>
    <name evidence="5" type="ORF">RND81_01G187500</name>
</gene>
<sequence length="210" mass="22445">MAHYFLNYYSSSTTFLFILLSLFALLKCGRCLNPKLLNARTFNKSKIIDLDWHPAGATWYGPPHGAGSDGGACGYTTAVEDPPFSKMISAGGPSIYQSGQGCGVCYQVKCTTNEACSGNPVTITMADECPGCTSEAVHFDLSGTAFGALAKSGLDDQLRNVGVLQVQYRMVKCDYPGVMVAIKVDPGANPYYFAAAIEYKDGTGISRVEL</sequence>
<reference evidence="5" key="1">
    <citation type="submission" date="2024-03" db="EMBL/GenBank/DDBJ databases">
        <title>WGS assembly of Saponaria officinalis var. Norfolk2.</title>
        <authorList>
            <person name="Jenkins J."/>
            <person name="Shu S."/>
            <person name="Grimwood J."/>
            <person name="Barry K."/>
            <person name="Goodstein D."/>
            <person name="Schmutz J."/>
            <person name="Leebens-Mack J."/>
            <person name="Osbourn A."/>
        </authorList>
    </citation>
    <scope>NUCLEOTIDE SEQUENCE [LARGE SCALE GENOMIC DNA]</scope>
    <source>
        <strain evidence="5">JIC</strain>
    </source>
</reference>
<evidence type="ECO:0000256" key="1">
    <source>
        <dbReference type="ARBA" id="ARBA00004613"/>
    </source>
</evidence>
<dbReference type="PRINTS" id="PR00829">
    <property type="entry name" value="LOLP1ALLERGN"/>
</dbReference>
<dbReference type="SUPFAM" id="SSF50685">
    <property type="entry name" value="Barwin-like endoglucanases"/>
    <property type="match status" value="1"/>
</dbReference>
<dbReference type="Proteomes" id="UP001443914">
    <property type="component" value="Unassembled WGS sequence"/>
</dbReference>
<protein>
    <recommendedName>
        <fullName evidence="4">Expansin-like EG45 domain-containing protein</fullName>
    </recommendedName>
</protein>
<dbReference type="Pfam" id="PF03330">
    <property type="entry name" value="DPBB_1"/>
    <property type="match status" value="1"/>
</dbReference>